<dbReference type="STRING" id="556267.HWAG_00510"/>
<dbReference type="InterPro" id="IPR019734">
    <property type="entry name" value="TPR_rpt"/>
</dbReference>
<dbReference type="AlphaFoldDB" id="A0A2N3PIC7"/>
<sequence>MISKTSLLKKKIALSLVCTSTLATSVFLIGCGGSQPQHSKDLGVNAKYCDNSYFDDFKKKIENDDDTIFNGINAGTTARFCKKYELSNEFLNAAKNKYEELSSRSVASIVADKMKQLVGGQSFSNYEGSLYEAIMIDTMIGQNYLDLGNDEEARVSFNQASLLQDKARDVFKKQIETSKGLLEKAKERIPGIESQVNGALEQVNQAYDDNQDPNAIEYQANKDFVNPYTTYMLAMNRFLTNDYNRARDYLKELVRTYPKSKEFKKQLQYFETGMRGSKKIFVVYEDGRGATKESMGVAIPFSINGVATQPTIGFPVLKYNQSSYENVSVNDQKLEMVSNFDSVISAEFNNNKHSIIVTNIVSSALKSVLTGQAAEKASSLGGGLGGTLFGKASSALGADEVAINTRSWDTLPKKAYAVMMDNNGLVELKDANGKIIAKEEVDSGKNALVIVRSLNQNQPAITITTQR</sequence>
<feature type="signal peptide" evidence="1">
    <location>
        <begin position="1"/>
        <end position="23"/>
    </location>
</feature>
<evidence type="ECO:0008006" key="4">
    <source>
        <dbReference type="Google" id="ProtNLM"/>
    </source>
</evidence>
<evidence type="ECO:0000256" key="1">
    <source>
        <dbReference type="SAM" id="SignalP"/>
    </source>
</evidence>
<comment type="caution">
    <text evidence="2">The sequence shown here is derived from an EMBL/GenBank/DDBJ whole genome shotgun (WGS) entry which is preliminary data.</text>
</comment>
<evidence type="ECO:0000313" key="2">
    <source>
        <dbReference type="EMBL" id="PKT80546.1"/>
    </source>
</evidence>
<dbReference type="RefSeq" id="WP_101313172.1">
    <property type="nucleotide sequence ID" value="NZ_CP063529.1"/>
</dbReference>
<dbReference type="Proteomes" id="UP000233350">
    <property type="component" value="Unassembled WGS sequence"/>
</dbReference>
<dbReference type="InterPro" id="IPR011990">
    <property type="entry name" value="TPR-like_helical_dom_sf"/>
</dbReference>
<evidence type="ECO:0000313" key="3">
    <source>
        <dbReference type="Proteomes" id="UP000233350"/>
    </source>
</evidence>
<keyword evidence="1" id="KW-0732">Signal</keyword>
<protein>
    <recommendedName>
        <fullName evidence="4">Tetratricopeptide repeat protein</fullName>
    </recommendedName>
</protein>
<accession>A0A2N3PIC7</accession>
<dbReference type="OrthoDB" id="5329991at2"/>
<name>A0A2N3PIC7_9HELI</name>
<feature type="chain" id="PRO_5014697518" description="Tetratricopeptide repeat protein" evidence="1">
    <location>
        <begin position="24"/>
        <end position="467"/>
    </location>
</feature>
<gene>
    <name evidence="2" type="ORF">BCM31_03490</name>
</gene>
<organism evidence="2 3">
    <name type="scientific">Helicobacter winghamensis</name>
    <dbReference type="NCBI Taxonomy" id="157268"/>
    <lineage>
        <taxon>Bacteria</taxon>
        <taxon>Pseudomonadati</taxon>
        <taxon>Campylobacterota</taxon>
        <taxon>Epsilonproteobacteria</taxon>
        <taxon>Campylobacterales</taxon>
        <taxon>Helicobacteraceae</taxon>
        <taxon>Helicobacter</taxon>
    </lineage>
</organism>
<dbReference type="EMBL" id="MBPK01000042">
    <property type="protein sequence ID" value="PKT80546.1"/>
    <property type="molecule type" value="Genomic_DNA"/>
</dbReference>
<reference evidence="2 3" key="1">
    <citation type="submission" date="2016-07" db="EMBL/GenBank/DDBJ databases">
        <title>Detection of Helicobacter winghamensis from caecal content of red fox (Vulpes vulpes).</title>
        <authorList>
            <person name="Zanoni R.G."/>
            <person name="Florio D."/>
            <person name="Caffara M."/>
            <person name="Renzi M."/>
            <person name="Parisi A."/>
            <person name="Pasquali F."/>
            <person name="Manfreda G."/>
        </authorList>
    </citation>
    <scope>NUCLEOTIDE SEQUENCE [LARGE SCALE GENOMIC DNA]</scope>
    <source>
        <strain evidence="2 3">295_13</strain>
    </source>
</reference>
<keyword evidence="3" id="KW-1185">Reference proteome</keyword>
<proteinExistence type="predicted"/>
<dbReference type="SUPFAM" id="SSF48452">
    <property type="entry name" value="TPR-like"/>
    <property type="match status" value="1"/>
</dbReference>
<dbReference type="Pfam" id="PF13174">
    <property type="entry name" value="TPR_6"/>
    <property type="match status" value="1"/>
</dbReference>
<dbReference type="PROSITE" id="PS51257">
    <property type="entry name" value="PROKAR_LIPOPROTEIN"/>
    <property type="match status" value="1"/>
</dbReference>